<dbReference type="InterPro" id="IPR052345">
    <property type="entry name" value="Rad_response_metalloprotease"/>
</dbReference>
<evidence type="ECO:0000256" key="1">
    <source>
        <dbReference type="ARBA" id="ARBA00007227"/>
    </source>
</evidence>
<protein>
    <submittedName>
        <fullName evidence="3">XRE family transcriptional regulator</fullName>
    </submittedName>
</protein>
<dbReference type="Pfam" id="PF01381">
    <property type="entry name" value="HTH_3"/>
    <property type="match status" value="1"/>
</dbReference>
<comment type="similarity">
    <text evidence="1">Belongs to the short-chain fatty acyl-CoA assimilation regulator (ScfR) family.</text>
</comment>
<dbReference type="SMART" id="SM00530">
    <property type="entry name" value="HTH_XRE"/>
    <property type="match status" value="1"/>
</dbReference>
<organism evidence="3 4">
    <name type="scientific">Aeromonas caviae</name>
    <name type="common">Aeromonas punctata</name>
    <dbReference type="NCBI Taxonomy" id="648"/>
    <lineage>
        <taxon>Bacteria</taxon>
        <taxon>Pseudomonadati</taxon>
        <taxon>Pseudomonadota</taxon>
        <taxon>Gammaproteobacteria</taxon>
        <taxon>Aeromonadales</taxon>
        <taxon>Aeromonadaceae</taxon>
        <taxon>Aeromonas</taxon>
    </lineage>
</organism>
<dbReference type="Proteomes" id="UP001277183">
    <property type="component" value="Unassembled WGS sequence"/>
</dbReference>
<dbReference type="PANTHER" id="PTHR43236:SF1">
    <property type="entry name" value="BLL7220 PROTEIN"/>
    <property type="match status" value="1"/>
</dbReference>
<evidence type="ECO:0000259" key="2">
    <source>
        <dbReference type="PROSITE" id="PS50943"/>
    </source>
</evidence>
<gene>
    <name evidence="3" type="ORF">SJS77_23640</name>
</gene>
<dbReference type="Gene3D" id="1.10.10.2910">
    <property type="match status" value="1"/>
</dbReference>
<feature type="domain" description="HTH cro/C1-type" evidence="2">
    <location>
        <begin position="6"/>
        <end position="60"/>
    </location>
</feature>
<evidence type="ECO:0000313" key="3">
    <source>
        <dbReference type="EMBL" id="MDX7723376.1"/>
    </source>
</evidence>
<dbReference type="Pfam" id="PF06114">
    <property type="entry name" value="Peptidase_M78"/>
    <property type="match status" value="1"/>
</dbReference>
<dbReference type="EMBL" id="JAWZVU010000267">
    <property type="protein sequence ID" value="MDX7723376.1"/>
    <property type="molecule type" value="Genomic_DNA"/>
</dbReference>
<proteinExistence type="inferred from homology"/>
<evidence type="ECO:0000313" key="4">
    <source>
        <dbReference type="Proteomes" id="UP001277183"/>
    </source>
</evidence>
<dbReference type="RefSeq" id="WP_052815382.1">
    <property type="nucleotide sequence ID" value="NZ_BQVG01000156.1"/>
</dbReference>
<dbReference type="AlphaFoldDB" id="A0AAW9F7R4"/>
<reference evidence="3" key="1">
    <citation type="submission" date="2023-11" db="EMBL/GenBank/DDBJ databases">
        <title>WGS of Aeromonas in Northern Israel.</title>
        <authorList>
            <person name="Hershko Y."/>
        </authorList>
    </citation>
    <scope>NUCLEOTIDE SEQUENCE</scope>
    <source>
        <strain evidence="3">77416</strain>
    </source>
</reference>
<dbReference type="GO" id="GO:0003677">
    <property type="term" value="F:DNA binding"/>
    <property type="evidence" value="ECO:0007669"/>
    <property type="project" value="InterPro"/>
</dbReference>
<sequence>MIGERLKRARDAAGLSMQSLGKQAGVSAPMIQKYERDESMPSSSVLIQLAKALNVRTEFFFRPNHIQLAEVEYRKRASTPSKVLKRITADVLDQAERWFELKNLWPEFPVPEFSLPRCVPEQIASLEVVEQISQDLRNEWQLGMNPIPDLIDLLESKGILVIVSGEAHGNKFDGLQAQIEGQPVLVVSSQWSGCRQRFTLAHELGHLLMHGRLSAELDEERACNRFASSLLLPAVGAREHLGVKRHSVDWKELYLLKQEYGLSMGAILYRCKDLGILTDAQYKRHFIDYSANGWRKAEPGEAIAPEQTRFFEQLVYRGAGEGLLSDSKAAELLQMPVFAFRKARMMEGAEA</sequence>
<comment type="caution">
    <text evidence="3">The sequence shown here is derived from an EMBL/GenBank/DDBJ whole genome shotgun (WGS) entry which is preliminary data.</text>
</comment>
<accession>A0AAW9F7R4</accession>
<dbReference type="CDD" id="cd00093">
    <property type="entry name" value="HTH_XRE"/>
    <property type="match status" value="1"/>
</dbReference>
<name>A0AAW9F7R4_AERCA</name>
<dbReference type="PROSITE" id="PS50943">
    <property type="entry name" value="HTH_CROC1"/>
    <property type="match status" value="1"/>
</dbReference>
<dbReference type="PANTHER" id="PTHR43236">
    <property type="entry name" value="ANTITOXIN HIGA1"/>
    <property type="match status" value="1"/>
</dbReference>
<dbReference type="InterPro" id="IPR010982">
    <property type="entry name" value="Lambda_DNA-bd_dom_sf"/>
</dbReference>
<dbReference type="Gene3D" id="1.10.260.40">
    <property type="entry name" value="lambda repressor-like DNA-binding domains"/>
    <property type="match status" value="1"/>
</dbReference>
<dbReference type="InterPro" id="IPR010359">
    <property type="entry name" value="IrrE_HExxH"/>
</dbReference>
<dbReference type="InterPro" id="IPR001387">
    <property type="entry name" value="Cro/C1-type_HTH"/>
</dbReference>
<dbReference type="SUPFAM" id="SSF47413">
    <property type="entry name" value="lambda repressor-like DNA-binding domains"/>
    <property type="match status" value="1"/>
</dbReference>